<keyword evidence="1" id="KW-0472">Membrane</keyword>
<feature type="transmembrane region" description="Helical" evidence="1">
    <location>
        <begin position="118"/>
        <end position="135"/>
    </location>
</feature>
<dbReference type="RefSeq" id="WP_138592409.1">
    <property type="nucleotide sequence ID" value="NZ_PNBW01000113.1"/>
</dbReference>
<keyword evidence="1" id="KW-1133">Transmembrane helix</keyword>
<evidence type="ECO:0000313" key="4">
    <source>
        <dbReference type="Proteomes" id="UP000307164"/>
    </source>
</evidence>
<comment type="caution">
    <text evidence="2">The sequence shown here is derived from an EMBL/GenBank/DDBJ whole genome shotgun (WGS) entry which is preliminary data.</text>
</comment>
<evidence type="ECO:0000313" key="3">
    <source>
        <dbReference type="EMBL" id="TMO71212.1"/>
    </source>
</evidence>
<dbReference type="Proteomes" id="UP000307164">
    <property type="component" value="Unassembled WGS sequence"/>
</dbReference>
<dbReference type="OrthoDB" id="6292275at2"/>
<dbReference type="EMBL" id="PNBX01000057">
    <property type="protein sequence ID" value="TMO67487.1"/>
    <property type="molecule type" value="Genomic_DNA"/>
</dbReference>
<dbReference type="EMBL" id="PNBW01000113">
    <property type="protein sequence ID" value="TMO71212.1"/>
    <property type="molecule type" value="Genomic_DNA"/>
</dbReference>
<keyword evidence="4" id="KW-1185">Reference proteome</keyword>
<reference evidence="2 5" key="1">
    <citation type="submission" date="2018-01" db="EMBL/GenBank/DDBJ databases">
        <authorList>
            <person name="Paulsen S."/>
            <person name="Gram L.K."/>
        </authorList>
    </citation>
    <scope>NUCLEOTIDE SEQUENCE [LARGE SCALE GENOMIC DNA]</scope>
    <source>
        <strain evidence="2 5">S3790</strain>
        <strain evidence="3">S3895</strain>
    </source>
</reference>
<evidence type="ECO:0000256" key="1">
    <source>
        <dbReference type="SAM" id="Phobius"/>
    </source>
</evidence>
<proteinExistence type="predicted"/>
<sequence>MMSFLLSLDWMVVASKLFALCTLLLLSKHSLKAMLLGKPSLCTQEQIDHSLFVLVSLGALFHMLGRFVGDMILDADLGVVGKRQLYYFYFSLHELLLIVWVIQWHNIKRCEFANITKYICYLSGVVLCLQLLRYVDRVIIEANYLEEVYRYGLASLNLVKAGVFLCYPLHLALRYLPSRKFA</sequence>
<dbReference type="AlphaFoldDB" id="A0A5S3V6W4"/>
<feature type="transmembrane region" description="Helical" evidence="1">
    <location>
        <begin position="85"/>
        <end position="106"/>
    </location>
</feature>
<name>A0A5S3V6W4_9GAMM</name>
<evidence type="ECO:0000313" key="5">
    <source>
        <dbReference type="Proteomes" id="UP000307217"/>
    </source>
</evidence>
<feature type="transmembrane region" description="Helical" evidence="1">
    <location>
        <begin position="6"/>
        <end position="26"/>
    </location>
</feature>
<evidence type="ECO:0000313" key="2">
    <source>
        <dbReference type="EMBL" id="TMO67487.1"/>
    </source>
</evidence>
<protein>
    <submittedName>
        <fullName evidence="2">Uncharacterized protein</fullName>
    </submittedName>
</protein>
<organism evidence="2 5">
    <name type="scientific">Pseudoalteromonas aurantia</name>
    <dbReference type="NCBI Taxonomy" id="43654"/>
    <lineage>
        <taxon>Bacteria</taxon>
        <taxon>Pseudomonadati</taxon>
        <taxon>Pseudomonadota</taxon>
        <taxon>Gammaproteobacteria</taxon>
        <taxon>Alteromonadales</taxon>
        <taxon>Pseudoalteromonadaceae</taxon>
        <taxon>Pseudoalteromonas</taxon>
    </lineage>
</organism>
<accession>A0A5S3V6W4</accession>
<reference evidence="5" key="2">
    <citation type="submission" date="2019-06" db="EMBL/GenBank/DDBJ databases">
        <title>Co-occurence of chitin degradation, pigmentation and bioactivity in marine Pseudoalteromonas.</title>
        <authorList>
            <person name="Sonnenschein E.C."/>
            <person name="Bech P.K."/>
        </authorList>
    </citation>
    <scope>NUCLEOTIDE SEQUENCE [LARGE SCALE GENOMIC DNA]</scope>
    <source>
        <strain evidence="5">S3790</strain>
        <strain evidence="3">S3895</strain>
    </source>
</reference>
<reference evidence="2" key="3">
    <citation type="submission" date="2019-09" db="EMBL/GenBank/DDBJ databases">
        <title>Co-occurence of chitin degradation, pigmentation and bioactivity in marine Pseudoalteromonas.</title>
        <authorList>
            <person name="Sonnenschein E.C."/>
            <person name="Bech P.K."/>
        </authorList>
    </citation>
    <scope>NUCLEOTIDE SEQUENCE</scope>
    <source>
        <strain evidence="2">S3790</strain>
        <strain evidence="4">S3895</strain>
    </source>
</reference>
<gene>
    <name evidence="2" type="ORF">CWC19_13800</name>
    <name evidence="3" type="ORF">CWC20_18115</name>
</gene>
<dbReference type="Proteomes" id="UP000307217">
    <property type="component" value="Unassembled WGS sequence"/>
</dbReference>
<feature type="transmembrane region" description="Helical" evidence="1">
    <location>
        <begin position="155"/>
        <end position="176"/>
    </location>
</feature>
<keyword evidence="1" id="KW-0812">Transmembrane</keyword>
<feature type="transmembrane region" description="Helical" evidence="1">
    <location>
        <begin position="47"/>
        <end position="65"/>
    </location>
</feature>